<dbReference type="EMBL" id="GBRH01265493">
    <property type="protein sequence ID" value="JAD32402.1"/>
    <property type="molecule type" value="Transcribed_RNA"/>
</dbReference>
<sequence length="21" mass="2424">MTFQTADLTSMQFCFAVRNVI</sequence>
<proteinExistence type="predicted"/>
<accession>A0A0A8ZC13</accession>
<evidence type="ECO:0000313" key="1">
    <source>
        <dbReference type="EMBL" id="JAD32402.1"/>
    </source>
</evidence>
<name>A0A0A8ZC13_ARUDO</name>
<dbReference type="AlphaFoldDB" id="A0A0A8ZC13"/>
<organism evidence="1">
    <name type="scientific">Arundo donax</name>
    <name type="common">Giant reed</name>
    <name type="synonym">Donax arundinaceus</name>
    <dbReference type="NCBI Taxonomy" id="35708"/>
    <lineage>
        <taxon>Eukaryota</taxon>
        <taxon>Viridiplantae</taxon>
        <taxon>Streptophyta</taxon>
        <taxon>Embryophyta</taxon>
        <taxon>Tracheophyta</taxon>
        <taxon>Spermatophyta</taxon>
        <taxon>Magnoliopsida</taxon>
        <taxon>Liliopsida</taxon>
        <taxon>Poales</taxon>
        <taxon>Poaceae</taxon>
        <taxon>PACMAD clade</taxon>
        <taxon>Arundinoideae</taxon>
        <taxon>Arundineae</taxon>
        <taxon>Arundo</taxon>
    </lineage>
</organism>
<reference evidence="1" key="2">
    <citation type="journal article" date="2015" name="Data Brief">
        <title>Shoot transcriptome of the giant reed, Arundo donax.</title>
        <authorList>
            <person name="Barrero R.A."/>
            <person name="Guerrero F.D."/>
            <person name="Moolhuijzen P."/>
            <person name="Goolsby J.A."/>
            <person name="Tidwell J."/>
            <person name="Bellgard S.E."/>
            <person name="Bellgard M.I."/>
        </authorList>
    </citation>
    <scope>NUCLEOTIDE SEQUENCE</scope>
    <source>
        <tissue evidence="1">Shoot tissue taken approximately 20 cm above the soil surface</tissue>
    </source>
</reference>
<protein>
    <submittedName>
        <fullName evidence="1">Uncharacterized protein</fullName>
    </submittedName>
</protein>
<reference evidence="1" key="1">
    <citation type="submission" date="2014-09" db="EMBL/GenBank/DDBJ databases">
        <authorList>
            <person name="Magalhaes I.L.F."/>
            <person name="Oliveira U."/>
            <person name="Santos F.R."/>
            <person name="Vidigal T.H.D.A."/>
            <person name="Brescovit A.D."/>
            <person name="Santos A.J."/>
        </authorList>
    </citation>
    <scope>NUCLEOTIDE SEQUENCE</scope>
    <source>
        <tissue evidence="1">Shoot tissue taken approximately 20 cm above the soil surface</tissue>
    </source>
</reference>